<organism evidence="1 2">
    <name type="scientific">Seminavis robusta</name>
    <dbReference type="NCBI Taxonomy" id="568900"/>
    <lineage>
        <taxon>Eukaryota</taxon>
        <taxon>Sar</taxon>
        <taxon>Stramenopiles</taxon>
        <taxon>Ochrophyta</taxon>
        <taxon>Bacillariophyta</taxon>
        <taxon>Bacillariophyceae</taxon>
        <taxon>Bacillariophycidae</taxon>
        <taxon>Naviculales</taxon>
        <taxon>Naviculaceae</taxon>
        <taxon>Seminavis</taxon>
    </lineage>
</organism>
<dbReference type="Proteomes" id="UP001153069">
    <property type="component" value="Unassembled WGS sequence"/>
</dbReference>
<sequence length="457" mass="51701">MSAAAPRTADRDKLKHVVTIMLNNDETNWETHEVMLALTHFGVDTFSDLMMMERKDIESLVVPVTGTVAEHPLGFSQRRQLLAAICCFHHFCREQTKSINVTSISFANFQQFRIGRWDPSAEVVPWLTTRAPVSAEAEIEHWNKTVKISRSDYKEFRYTPENPSLDRIQREWMYKTLCDTIKTAAGKSFLTQHLNDSETRLFWEKMSNHYKTSMTATIRSSSTYLTTANLSDGSWRGSQQNFILNFKEQGRIYNGTSVHDKYSDGQLVQFLEQAVSGVPNLSGARRVDMLARAAAKNVDTYTFEDYTASLLSLAAIYDAAHSGTSRSRGNSRRSSYNHELIFEQDDENHGYESHVHDFDTTIDELLEPTSMTSSRSHGSLNPIMKPALHISSHTLDEKKNKVSSDTDLLHLATHVVQDSTTVPDLLSGNIANVLSQPSSCNVSFSNEVRYHELDEID</sequence>
<dbReference type="AlphaFoldDB" id="A0A9N8HZ56"/>
<dbReference type="EMBL" id="CAICTM010003237">
    <property type="protein sequence ID" value="CAB9531102.1"/>
    <property type="molecule type" value="Genomic_DNA"/>
</dbReference>
<protein>
    <submittedName>
        <fullName evidence="1">Retrotransposon protein</fullName>
    </submittedName>
</protein>
<gene>
    <name evidence="1" type="ORF">SEMRO_3239_G345770.1</name>
</gene>
<evidence type="ECO:0000313" key="2">
    <source>
        <dbReference type="Proteomes" id="UP001153069"/>
    </source>
</evidence>
<keyword evidence="2" id="KW-1185">Reference proteome</keyword>
<evidence type="ECO:0000313" key="1">
    <source>
        <dbReference type="EMBL" id="CAB9531102.1"/>
    </source>
</evidence>
<comment type="caution">
    <text evidence="1">The sequence shown here is derived from an EMBL/GenBank/DDBJ whole genome shotgun (WGS) entry which is preliminary data.</text>
</comment>
<name>A0A9N8HZ56_9STRA</name>
<proteinExistence type="predicted"/>
<accession>A0A9N8HZ56</accession>
<reference evidence="1" key="1">
    <citation type="submission" date="2020-06" db="EMBL/GenBank/DDBJ databases">
        <authorList>
            <consortium name="Plant Systems Biology data submission"/>
        </authorList>
    </citation>
    <scope>NUCLEOTIDE SEQUENCE</scope>
    <source>
        <strain evidence="1">D6</strain>
    </source>
</reference>